<dbReference type="Proteomes" id="UP000278807">
    <property type="component" value="Unassembled WGS sequence"/>
</dbReference>
<sequence>MTNKVTAVVAQMKVEDELYRFNIDQVNNFINFYNNYGRRLYFLEKGLDVDRFYNPTTEIAPEGCLICESVDEIEYIRNQFQRLCEINMKMLKEHMEQTKPSTSMIALMKAIMKLGRQEPGMELGNRKLL</sequence>
<reference evidence="1 2" key="2">
    <citation type="submission" date="2018-11" db="EMBL/GenBank/DDBJ databases">
        <authorList>
            <consortium name="Pathogen Informatics"/>
        </authorList>
    </citation>
    <scope>NUCLEOTIDE SEQUENCE [LARGE SCALE GENOMIC DNA]</scope>
</reference>
<keyword evidence="2" id="KW-1185">Reference proteome</keyword>
<accession>A0A0R3TM59</accession>
<dbReference type="AlphaFoldDB" id="A0A0R3TM59"/>
<evidence type="ECO:0000313" key="1">
    <source>
        <dbReference type="EMBL" id="VDO04308.1"/>
    </source>
</evidence>
<name>A0A0R3TM59_RODNA</name>
<evidence type="ECO:0000313" key="3">
    <source>
        <dbReference type="WBParaSite" id="HNAJ_0000838101-mRNA-1"/>
    </source>
</evidence>
<dbReference type="EMBL" id="UZAE01012274">
    <property type="protein sequence ID" value="VDO04308.1"/>
    <property type="molecule type" value="Genomic_DNA"/>
</dbReference>
<protein>
    <submittedName>
        <fullName evidence="3">DHC_N1 domain-containing protein</fullName>
    </submittedName>
</protein>
<dbReference type="WBParaSite" id="HNAJ_0000838101-mRNA-1">
    <property type="protein sequence ID" value="HNAJ_0000838101-mRNA-1"/>
    <property type="gene ID" value="HNAJ_0000838101"/>
</dbReference>
<proteinExistence type="predicted"/>
<dbReference type="OrthoDB" id="10366130at2759"/>
<organism evidence="3">
    <name type="scientific">Rodentolepis nana</name>
    <name type="common">Dwarf tapeworm</name>
    <name type="synonym">Hymenolepis nana</name>
    <dbReference type="NCBI Taxonomy" id="102285"/>
    <lineage>
        <taxon>Eukaryota</taxon>
        <taxon>Metazoa</taxon>
        <taxon>Spiralia</taxon>
        <taxon>Lophotrochozoa</taxon>
        <taxon>Platyhelminthes</taxon>
        <taxon>Cestoda</taxon>
        <taxon>Eucestoda</taxon>
        <taxon>Cyclophyllidea</taxon>
        <taxon>Hymenolepididae</taxon>
        <taxon>Rodentolepis</taxon>
    </lineage>
</organism>
<gene>
    <name evidence="1" type="ORF">HNAJ_LOCUS8377</name>
</gene>
<reference evidence="3" key="1">
    <citation type="submission" date="2017-02" db="UniProtKB">
        <authorList>
            <consortium name="WormBaseParasite"/>
        </authorList>
    </citation>
    <scope>IDENTIFICATION</scope>
</reference>
<evidence type="ECO:0000313" key="2">
    <source>
        <dbReference type="Proteomes" id="UP000278807"/>
    </source>
</evidence>